<evidence type="ECO:0000313" key="3">
    <source>
        <dbReference type="Proteomes" id="UP000011511"/>
    </source>
</evidence>
<feature type="region of interest" description="Disordered" evidence="1">
    <location>
        <begin position="1"/>
        <end position="28"/>
    </location>
</feature>
<feature type="compositionally biased region" description="Basic and acidic residues" evidence="1">
    <location>
        <begin position="1"/>
        <end position="10"/>
    </location>
</feature>
<dbReference type="eggNOG" id="ENOG502N5KP">
    <property type="taxonomic scope" value="Archaea"/>
</dbReference>
<gene>
    <name evidence="2" type="ORF">C485_03855</name>
</gene>
<protein>
    <submittedName>
        <fullName evidence="2">Uncharacterized protein</fullName>
    </submittedName>
</protein>
<dbReference type="AlphaFoldDB" id="L9ZU46"/>
<reference evidence="2 3" key="1">
    <citation type="journal article" date="2014" name="PLoS Genet.">
        <title>Phylogenetically driven sequencing of extremely halophilic archaea reveals strategies for static and dynamic osmo-response.</title>
        <authorList>
            <person name="Becker E.A."/>
            <person name="Seitzer P.M."/>
            <person name="Tritt A."/>
            <person name="Larsen D."/>
            <person name="Krusor M."/>
            <person name="Yao A.I."/>
            <person name="Wu D."/>
            <person name="Madern D."/>
            <person name="Eisen J.A."/>
            <person name="Darling A.E."/>
            <person name="Facciotti M.T."/>
        </authorList>
    </citation>
    <scope>NUCLEOTIDE SEQUENCE [LARGE SCALE GENOMIC DNA]</scope>
    <source>
        <strain evidence="2 3">JCM 12890</strain>
    </source>
</reference>
<proteinExistence type="predicted"/>
<sequence>MRPPERDGRPNRSSVGVGLERSATRTVSQFEGEAQFSDEITAGDALTVAVPSADPGESVAVSWRGPTYDRHIVPIAFEPPTDPSPATARTNVSLPFDPVSTPSLVPVVTLE</sequence>
<name>L9ZU46_NATA2</name>
<dbReference type="EMBL" id="AOIK01000013">
    <property type="protein sequence ID" value="ELY89601.1"/>
    <property type="molecule type" value="Genomic_DNA"/>
</dbReference>
<keyword evidence="3" id="KW-1185">Reference proteome</keyword>
<dbReference type="PATRIC" id="fig|1227494.3.peg.770"/>
<evidence type="ECO:0000256" key="1">
    <source>
        <dbReference type="SAM" id="MobiDB-lite"/>
    </source>
</evidence>
<organism evidence="2 3">
    <name type="scientific">Natrinema altunense (strain JCM 12890 / CGMCC 1.3731 / AJ2)</name>
    <dbReference type="NCBI Taxonomy" id="1227494"/>
    <lineage>
        <taxon>Archaea</taxon>
        <taxon>Methanobacteriati</taxon>
        <taxon>Methanobacteriota</taxon>
        <taxon>Stenosarchaea group</taxon>
        <taxon>Halobacteria</taxon>
        <taxon>Halobacteriales</taxon>
        <taxon>Natrialbaceae</taxon>
        <taxon>Natrinema</taxon>
    </lineage>
</organism>
<dbReference type="Proteomes" id="UP000011511">
    <property type="component" value="Unassembled WGS sequence"/>
</dbReference>
<evidence type="ECO:0000313" key="2">
    <source>
        <dbReference type="EMBL" id="ELY89601.1"/>
    </source>
</evidence>
<accession>L9ZU46</accession>
<dbReference type="RefSeq" id="WP_007108146.1">
    <property type="nucleotide sequence ID" value="NZ_AOIK01000013.1"/>
</dbReference>
<comment type="caution">
    <text evidence="2">The sequence shown here is derived from an EMBL/GenBank/DDBJ whole genome shotgun (WGS) entry which is preliminary data.</text>
</comment>
<feature type="region of interest" description="Disordered" evidence="1">
    <location>
        <begin position="79"/>
        <end position="98"/>
    </location>
</feature>